<evidence type="ECO:0000313" key="3">
    <source>
        <dbReference type="Proteomes" id="UP001195483"/>
    </source>
</evidence>
<feature type="region of interest" description="Disordered" evidence="1">
    <location>
        <begin position="223"/>
        <end position="242"/>
    </location>
</feature>
<proteinExistence type="predicted"/>
<evidence type="ECO:0000256" key="1">
    <source>
        <dbReference type="SAM" id="MobiDB-lite"/>
    </source>
</evidence>
<dbReference type="EMBL" id="JAEAOA010001935">
    <property type="protein sequence ID" value="KAK3587604.1"/>
    <property type="molecule type" value="Genomic_DNA"/>
</dbReference>
<dbReference type="PANTHER" id="PTHR21219">
    <property type="entry name" value="FI19613P1"/>
    <property type="match status" value="1"/>
</dbReference>
<feature type="compositionally biased region" description="Basic and acidic residues" evidence="1">
    <location>
        <begin position="520"/>
        <end position="530"/>
    </location>
</feature>
<feature type="compositionally biased region" description="Basic and acidic residues" evidence="1">
    <location>
        <begin position="637"/>
        <end position="665"/>
    </location>
</feature>
<feature type="compositionally biased region" description="Basic and acidic residues" evidence="1">
    <location>
        <begin position="568"/>
        <end position="584"/>
    </location>
</feature>
<evidence type="ECO:0000313" key="2">
    <source>
        <dbReference type="EMBL" id="KAK3587604.1"/>
    </source>
</evidence>
<dbReference type="Proteomes" id="UP001195483">
    <property type="component" value="Unassembled WGS sequence"/>
</dbReference>
<protein>
    <submittedName>
        <fullName evidence="2">Uncharacterized protein</fullName>
    </submittedName>
</protein>
<feature type="compositionally biased region" description="Low complexity" evidence="1">
    <location>
        <begin position="180"/>
        <end position="191"/>
    </location>
</feature>
<name>A0AAE0S985_9BIVA</name>
<feature type="region of interest" description="Disordered" evidence="1">
    <location>
        <begin position="177"/>
        <end position="211"/>
    </location>
</feature>
<feature type="compositionally biased region" description="Basic and acidic residues" evidence="1">
    <location>
        <begin position="291"/>
        <end position="306"/>
    </location>
</feature>
<gene>
    <name evidence="2" type="ORF">CHS0354_032805</name>
</gene>
<reference evidence="2" key="3">
    <citation type="submission" date="2023-05" db="EMBL/GenBank/DDBJ databases">
        <authorList>
            <person name="Smith C.H."/>
        </authorList>
    </citation>
    <scope>NUCLEOTIDE SEQUENCE</scope>
    <source>
        <strain evidence="2">CHS0354</strain>
        <tissue evidence="2">Mantle</tissue>
    </source>
</reference>
<reference evidence="2" key="2">
    <citation type="journal article" date="2021" name="Genome Biol. Evol.">
        <title>Developing a high-quality reference genome for a parasitic bivalve with doubly uniparental inheritance (Bivalvia: Unionida).</title>
        <authorList>
            <person name="Smith C.H."/>
        </authorList>
    </citation>
    <scope>NUCLEOTIDE SEQUENCE</scope>
    <source>
        <strain evidence="2">CHS0354</strain>
        <tissue evidence="2">Mantle</tissue>
    </source>
</reference>
<feature type="region of interest" description="Disordered" evidence="1">
    <location>
        <begin position="276"/>
        <end position="326"/>
    </location>
</feature>
<feature type="compositionally biased region" description="Basic and acidic residues" evidence="1">
    <location>
        <begin position="202"/>
        <end position="211"/>
    </location>
</feature>
<feature type="compositionally biased region" description="Low complexity" evidence="1">
    <location>
        <begin position="428"/>
        <end position="447"/>
    </location>
</feature>
<feature type="compositionally biased region" description="Basic and acidic residues" evidence="1">
    <location>
        <begin position="465"/>
        <end position="477"/>
    </location>
</feature>
<feature type="region of interest" description="Disordered" evidence="1">
    <location>
        <begin position="338"/>
        <end position="705"/>
    </location>
</feature>
<reference evidence="2" key="1">
    <citation type="journal article" date="2021" name="Genome Biol. Evol.">
        <title>A High-Quality Reference Genome for a Parasitic Bivalve with Doubly Uniparental Inheritance (Bivalvia: Unionida).</title>
        <authorList>
            <person name="Smith C.H."/>
        </authorList>
    </citation>
    <scope>NUCLEOTIDE SEQUENCE</scope>
    <source>
        <strain evidence="2">CHS0354</strain>
    </source>
</reference>
<dbReference type="PANTHER" id="PTHR21219:SF3">
    <property type="entry name" value="FI19613P1"/>
    <property type="match status" value="1"/>
</dbReference>
<dbReference type="AlphaFoldDB" id="A0AAE0S985"/>
<accession>A0AAE0S985</accession>
<keyword evidence="3" id="KW-1185">Reference proteome</keyword>
<organism evidence="2 3">
    <name type="scientific">Potamilus streckersoni</name>
    <dbReference type="NCBI Taxonomy" id="2493646"/>
    <lineage>
        <taxon>Eukaryota</taxon>
        <taxon>Metazoa</taxon>
        <taxon>Spiralia</taxon>
        <taxon>Lophotrochozoa</taxon>
        <taxon>Mollusca</taxon>
        <taxon>Bivalvia</taxon>
        <taxon>Autobranchia</taxon>
        <taxon>Heteroconchia</taxon>
        <taxon>Palaeoheterodonta</taxon>
        <taxon>Unionida</taxon>
        <taxon>Unionoidea</taxon>
        <taxon>Unionidae</taxon>
        <taxon>Ambleminae</taxon>
        <taxon>Lampsilini</taxon>
        <taxon>Potamilus</taxon>
    </lineage>
</organism>
<feature type="compositionally biased region" description="Basic and acidic residues" evidence="1">
    <location>
        <begin position="223"/>
        <end position="235"/>
    </location>
</feature>
<comment type="caution">
    <text evidence="2">The sequence shown here is derived from an EMBL/GenBank/DDBJ whole genome shotgun (WGS) entry which is preliminary data.</text>
</comment>
<sequence>MEAEFAVQYLGDSMLSKGTTGLGVIQKPLKDKYFQYRKSDDRKYAPDISIRIKPSGICLVFPKGYPGKRSEEYFDISSVHYVEAVRFVTEKKEKKQYFAFIPMDEASATNASTEKLFSVLEKKYNFLLKQHHPPIVACVMRRTSGVKAVDCHMFITYNESDAFGISSVLNSFQKTGARDYSGPPSGPYRPSVYTSNQGIQDDMSKDRDEVTLRDSRQFERRDDYFRDSSRGEKTSYDLNRSSGSFYERDNIREDSRSFPKDSKEYLGWEREDRPNIRYDDRYPNVPQGSRYFEERGRPPSDHDKYGRPTSPSFPGGNNYYDDKEDKYKVHEMRRAYDGEQREFLRPNQVSGKYDNKFDDRYNNRRSDDYERNRDGMYSPRVIAPPPSPGFRDGARPPDMYIGPLPTSGDPYRKSTPGSPRGPLTRALSPGRTRSPPRARSPQRALSPVPRGPPLDEAYSASNLESRQEFDRGSDSRGRPVAKVPPHMVGGIKVLPTGGFKVPLKPATPRSPPISPKSKSKAYDDDGHSDENSPYDNAYPKIVPQGLKKATRPLSDNEKPPYRNPYGDAPDRFIEDNRNLGRSKSEVYYQHNESYDRPNNNPIERIDSSKYRGNGGSGQPWSYQEEIDKFSKNGGWRNEYKSHSEQDFSDRPYYSERGKGSGDDSNRSGSGRSHSRDAEIADMFTNLRTGPRPFDANLEQGLGYLP</sequence>
<feature type="compositionally biased region" description="Basic and acidic residues" evidence="1">
    <location>
        <begin position="353"/>
        <end position="374"/>
    </location>
</feature>